<proteinExistence type="predicted"/>
<dbReference type="InterPro" id="IPR015797">
    <property type="entry name" value="NUDIX_hydrolase-like_dom_sf"/>
</dbReference>
<dbReference type="Gene3D" id="3.90.79.10">
    <property type="entry name" value="Nucleoside Triphosphate Pyrophosphohydrolase"/>
    <property type="match status" value="1"/>
</dbReference>
<dbReference type="STRING" id="28092.WM40_19680"/>
<dbReference type="PANTHER" id="PTHR43222:SF2">
    <property type="entry name" value="NUDIX HYDROLASE 23, CHLOROPLASTIC"/>
    <property type="match status" value="1"/>
</dbReference>
<protein>
    <submittedName>
        <fullName evidence="2">DNA mismatch repair protein MutT</fullName>
    </submittedName>
</protein>
<dbReference type="CDD" id="cd04672">
    <property type="entry name" value="NUDIX_CDP-Chase_like"/>
    <property type="match status" value="1"/>
</dbReference>
<dbReference type="Pfam" id="PF00293">
    <property type="entry name" value="NUDIX"/>
    <property type="match status" value="1"/>
</dbReference>
<dbReference type="EMBL" id="LAQU01000026">
    <property type="protein sequence ID" value="KKB62039.1"/>
    <property type="molecule type" value="Genomic_DNA"/>
</dbReference>
<dbReference type="PANTHER" id="PTHR43222">
    <property type="entry name" value="NUDIX HYDROLASE 23"/>
    <property type="match status" value="1"/>
</dbReference>
<evidence type="ECO:0000313" key="2">
    <source>
        <dbReference type="EMBL" id="KKB62039.1"/>
    </source>
</evidence>
<evidence type="ECO:0000313" key="3">
    <source>
        <dbReference type="Proteomes" id="UP000033618"/>
    </source>
</evidence>
<dbReference type="Proteomes" id="UP000033618">
    <property type="component" value="Unassembled WGS sequence"/>
</dbReference>
<dbReference type="InterPro" id="IPR059176">
    <property type="entry name" value="UDP-X_N"/>
</dbReference>
<comment type="caution">
    <text evidence="2">The sequence shown here is derived from an EMBL/GenBank/DDBJ whole genome shotgun (WGS) entry which is preliminary data.</text>
</comment>
<sequence>MENQWLTYVKRLQAIASTGLHFAEGVFDRERFEEIARISNAMLADLGNVPINHIPDLMPPMGTAYATPLIEVRGAVIVDDQILLVREKFDGLWTMPGGYADVGLSGAENTAKEVWEEAGLRVSVKSLFSVRHKAKGAYKLDPRDFYKLYFLCESEPGAVPRVGVETSEVGFFSPDALPPLSEGRTIVGDILDAFRFARGEVTTTIFD</sequence>
<dbReference type="Pfam" id="PF12535">
    <property type="entry name" value="Nudix_N"/>
    <property type="match status" value="1"/>
</dbReference>
<dbReference type="SUPFAM" id="SSF55811">
    <property type="entry name" value="Nudix"/>
    <property type="match status" value="1"/>
</dbReference>
<gene>
    <name evidence="2" type="ORF">WM40_19680</name>
</gene>
<accession>A0A0F5JWP3</accession>
<organism evidence="2 3">
    <name type="scientific">Robbsia andropogonis</name>
    <dbReference type="NCBI Taxonomy" id="28092"/>
    <lineage>
        <taxon>Bacteria</taxon>
        <taxon>Pseudomonadati</taxon>
        <taxon>Pseudomonadota</taxon>
        <taxon>Betaproteobacteria</taxon>
        <taxon>Burkholderiales</taxon>
        <taxon>Burkholderiaceae</taxon>
        <taxon>Robbsia</taxon>
    </lineage>
</organism>
<dbReference type="PROSITE" id="PS51462">
    <property type="entry name" value="NUDIX"/>
    <property type="match status" value="1"/>
</dbReference>
<keyword evidence="3" id="KW-1185">Reference proteome</keyword>
<feature type="domain" description="Nudix hydrolase" evidence="1">
    <location>
        <begin position="60"/>
        <end position="198"/>
    </location>
</feature>
<dbReference type="Gene3D" id="6.10.250.1120">
    <property type="match status" value="1"/>
</dbReference>
<reference evidence="2 3" key="1">
    <citation type="submission" date="2015-03" db="EMBL/GenBank/DDBJ databases">
        <title>Draft Genome Sequence of Burkholderia andropogonis type strain ICMP2807, isolated from Sorghum bicolor.</title>
        <authorList>
            <person name="Lopes-Santos L."/>
            <person name="Castro D.B."/>
            <person name="Ottoboni L.M."/>
            <person name="Park D."/>
            <person name="Weirc B.S."/>
            <person name="Destefano S.A."/>
        </authorList>
    </citation>
    <scope>NUCLEOTIDE SEQUENCE [LARGE SCALE GENOMIC DNA]</scope>
    <source>
        <strain evidence="2 3">ICMP2807</strain>
    </source>
</reference>
<dbReference type="GO" id="GO:0003824">
    <property type="term" value="F:catalytic activity"/>
    <property type="evidence" value="ECO:0007669"/>
    <property type="project" value="UniProtKB-ARBA"/>
</dbReference>
<dbReference type="AlphaFoldDB" id="A0A0F5JWP3"/>
<evidence type="ECO:0000259" key="1">
    <source>
        <dbReference type="PROSITE" id="PS51462"/>
    </source>
</evidence>
<dbReference type="InterPro" id="IPR000086">
    <property type="entry name" value="NUDIX_hydrolase_dom"/>
</dbReference>
<name>A0A0F5JWP3_9BURK</name>
<dbReference type="PATRIC" id="fig|28092.6.peg.4611"/>
<dbReference type="OrthoDB" id="9804442at2"/>